<evidence type="ECO:0000256" key="1">
    <source>
        <dbReference type="ARBA" id="ARBA00022679"/>
    </source>
</evidence>
<keyword evidence="3 7" id="KW-0418">Kinase</keyword>
<dbReference type="AlphaFoldDB" id="A0A7W2AQU4"/>
<comment type="caution">
    <text evidence="7">The sequence shown here is derived from an EMBL/GenBank/DDBJ whole genome shotgun (WGS) entry which is preliminary data.</text>
</comment>
<dbReference type="Pfam" id="PF08544">
    <property type="entry name" value="GHMP_kinases_C"/>
    <property type="match status" value="1"/>
</dbReference>
<sequence>MGKNVQIAQAGIGQSFGTFGELLQGVLPDNDLDFLVSFPITRYSHVTFVPDPGRDSIEVIPSHKTKTRDLASKILSWYKLPTGGRITVNSMIPVGKGLASSSADLVACARAIDNCYNLGIREEDIQRFLAEIEPSDGVMYPGVTSFYHKAGQLRDFLGTLPHLTVVGIDEGGTIDTLSFNQRKKPFTLRDKLEYQRLLDEIVLAIHKKDYVRVGRISTRSAQLNQKLLVKRTLPKVLDICERIRALGVIVTHSGPCIGLLLSSRLPDYPYKLGKATKLLKEITGEVNIYHSWERCHDLKHFPVIQERNIK</sequence>
<evidence type="ECO:0000313" key="7">
    <source>
        <dbReference type="EMBL" id="MBA4601853.1"/>
    </source>
</evidence>
<evidence type="ECO:0000256" key="2">
    <source>
        <dbReference type="ARBA" id="ARBA00022741"/>
    </source>
</evidence>
<accession>A0A7W2AQU4</accession>
<feature type="domain" description="GHMP kinase N-terminal" evidence="5">
    <location>
        <begin position="79"/>
        <end position="134"/>
    </location>
</feature>
<dbReference type="EMBL" id="JACEOL010000018">
    <property type="protein sequence ID" value="MBA4601853.1"/>
    <property type="molecule type" value="Genomic_DNA"/>
</dbReference>
<dbReference type="InterPro" id="IPR013750">
    <property type="entry name" value="GHMP_kinase_C_dom"/>
</dbReference>
<name>A0A7W2AQU4_9BACL</name>
<protein>
    <submittedName>
        <fullName evidence="7">Kinase</fullName>
    </submittedName>
</protein>
<dbReference type="PANTHER" id="PTHR43527:SF1">
    <property type="entry name" value="L-THREONINE KINASE"/>
    <property type="match status" value="1"/>
</dbReference>
<organism evidence="7 8">
    <name type="scientific">Thermoactinomyces mirandus</name>
    <dbReference type="NCBI Taxonomy" id="2756294"/>
    <lineage>
        <taxon>Bacteria</taxon>
        <taxon>Bacillati</taxon>
        <taxon>Bacillota</taxon>
        <taxon>Bacilli</taxon>
        <taxon>Bacillales</taxon>
        <taxon>Thermoactinomycetaceae</taxon>
        <taxon>Thermoactinomyces</taxon>
    </lineage>
</organism>
<evidence type="ECO:0000259" key="6">
    <source>
        <dbReference type="Pfam" id="PF08544"/>
    </source>
</evidence>
<keyword evidence="4" id="KW-0067">ATP-binding</keyword>
<evidence type="ECO:0000259" key="5">
    <source>
        <dbReference type="Pfam" id="PF00288"/>
    </source>
</evidence>
<evidence type="ECO:0000256" key="4">
    <source>
        <dbReference type="ARBA" id="ARBA00022840"/>
    </source>
</evidence>
<evidence type="ECO:0000313" key="8">
    <source>
        <dbReference type="Proteomes" id="UP000538292"/>
    </source>
</evidence>
<proteinExistence type="predicted"/>
<dbReference type="InterPro" id="IPR012363">
    <property type="entry name" value="PduX"/>
</dbReference>
<dbReference type="SUPFAM" id="SSF54211">
    <property type="entry name" value="Ribosomal protein S5 domain 2-like"/>
    <property type="match status" value="1"/>
</dbReference>
<dbReference type="PANTHER" id="PTHR43527">
    <property type="entry name" value="4-DIPHOSPHOCYTIDYL-2-C-METHYL-D-ERYTHRITOL KINASE, CHLOROPLASTIC"/>
    <property type="match status" value="1"/>
</dbReference>
<keyword evidence="8" id="KW-1185">Reference proteome</keyword>
<keyword evidence="2" id="KW-0547">Nucleotide-binding</keyword>
<reference evidence="7 8" key="1">
    <citation type="submission" date="2020-07" db="EMBL/GenBank/DDBJ databases">
        <title>Thermoactinomyces phylogeny.</title>
        <authorList>
            <person name="Dunlap C."/>
        </authorList>
    </citation>
    <scope>NUCLEOTIDE SEQUENCE [LARGE SCALE GENOMIC DNA]</scope>
    <source>
        <strain evidence="7 8">AMNI-1</strain>
    </source>
</reference>
<dbReference type="RefSeq" id="WP_181738764.1">
    <property type="nucleotide sequence ID" value="NZ_JACEOL010000018.1"/>
</dbReference>
<gene>
    <name evidence="7" type="ORF">H2C83_05850</name>
</gene>
<dbReference type="Proteomes" id="UP000538292">
    <property type="component" value="Unassembled WGS sequence"/>
</dbReference>
<evidence type="ECO:0000256" key="3">
    <source>
        <dbReference type="ARBA" id="ARBA00022777"/>
    </source>
</evidence>
<dbReference type="Gene3D" id="3.30.230.10">
    <property type="match status" value="1"/>
</dbReference>
<dbReference type="Pfam" id="PF00288">
    <property type="entry name" value="GHMP_kinases_N"/>
    <property type="match status" value="1"/>
</dbReference>
<keyword evidence="1" id="KW-0808">Transferase</keyword>
<feature type="domain" description="GHMP kinase C-terminal" evidence="6">
    <location>
        <begin position="204"/>
        <end position="261"/>
    </location>
</feature>
<dbReference type="GO" id="GO:0005524">
    <property type="term" value="F:ATP binding"/>
    <property type="evidence" value="ECO:0007669"/>
    <property type="project" value="UniProtKB-KW"/>
</dbReference>
<dbReference type="GO" id="GO:0016301">
    <property type="term" value="F:kinase activity"/>
    <property type="evidence" value="ECO:0007669"/>
    <property type="project" value="UniProtKB-KW"/>
</dbReference>
<dbReference type="InterPro" id="IPR020568">
    <property type="entry name" value="Ribosomal_Su5_D2-typ_SF"/>
</dbReference>
<dbReference type="PIRSF" id="PIRSF033887">
    <property type="entry name" value="PduX"/>
    <property type="match status" value="1"/>
</dbReference>
<dbReference type="InterPro" id="IPR014721">
    <property type="entry name" value="Ribsml_uS5_D2-typ_fold_subgr"/>
</dbReference>
<dbReference type="InterPro" id="IPR006204">
    <property type="entry name" value="GHMP_kinase_N_dom"/>
</dbReference>